<evidence type="ECO:0008006" key="4">
    <source>
        <dbReference type="Google" id="ProtNLM"/>
    </source>
</evidence>
<feature type="signal peptide" evidence="2">
    <location>
        <begin position="1"/>
        <end position="28"/>
    </location>
</feature>
<keyword evidence="2" id="KW-0732">Signal</keyword>
<keyword evidence="1" id="KW-1133">Transmembrane helix</keyword>
<feature type="transmembrane region" description="Helical" evidence="1">
    <location>
        <begin position="611"/>
        <end position="633"/>
    </location>
</feature>
<keyword evidence="1" id="KW-0812">Transmembrane</keyword>
<keyword evidence="1" id="KW-0472">Membrane</keyword>
<dbReference type="KEGG" id="mmc:Mmcs_0534"/>
<dbReference type="EMBL" id="CP000384">
    <property type="protein sequence ID" value="ABG06655.1"/>
    <property type="molecule type" value="Genomic_DNA"/>
</dbReference>
<reference evidence="3" key="1">
    <citation type="submission" date="2006-06" db="EMBL/GenBank/DDBJ databases">
        <title>Complete sequence of chromosome of Mycobacterium sp. MCS.</title>
        <authorList>
            <consortium name="US DOE Joint Genome Institute"/>
            <person name="Copeland A."/>
            <person name="Lucas S."/>
            <person name="Lapidus A."/>
            <person name="Barry K."/>
            <person name="Detter J.C."/>
            <person name="Glavina del Rio T."/>
            <person name="Hammon N."/>
            <person name="Israni S."/>
            <person name="Dalin E."/>
            <person name="Tice H."/>
            <person name="Pitluck S."/>
            <person name="Martinez M."/>
            <person name="Schmutz J."/>
            <person name="Larimer F."/>
            <person name="Land M."/>
            <person name="Hauser L."/>
            <person name="Kyrpides N."/>
            <person name="Kim E."/>
            <person name="Miller C.D."/>
            <person name="Hughes J.E."/>
            <person name="Anderson A.J."/>
            <person name="Sims R.C."/>
            <person name="Richardson P."/>
        </authorList>
    </citation>
    <scope>NUCLEOTIDE SEQUENCE [LARGE SCALE GENOMIC DNA]</scope>
    <source>
        <strain evidence="3">MCS</strain>
    </source>
</reference>
<evidence type="ECO:0000256" key="2">
    <source>
        <dbReference type="SAM" id="SignalP"/>
    </source>
</evidence>
<protein>
    <recommendedName>
        <fullName evidence="4">Cellulose biosynthesis cyclic di-GMP-binding regulatory protein BcsB</fullName>
    </recommendedName>
</protein>
<proteinExistence type="predicted"/>
<accession>A0A5Q5BEU3</accession>
<gene>
    <name evidence="3" type="ordered locus">Mmcs_0534</name>
</gene>
<sequence length="640" mass="66544" precursor="true">MKVLTRAVTAVAVAGLALGVSGPPVALADPANTVVAGLGAAGQIRWESLGVSERLDLIGENQPVDVSIPVPAGVRPGRLTGQVGSVVNVADGRIEVMDGRDSILGSFPVPREAESKPFSVNVSGAEIVDGTATLRFVLRDRGPVADSCSQPPSLSLTQLGNSFTGPTPNPRTVSDFLPGYLDEIVIRVGPSPTPAEQQAALTLVAELTRLYRPMPVRIDLDTSGAPSAKGAPGRRVIEISEGGKAAMAVKNPGTQAAVLAIGGTGEELTRQVDLFADRRFTLAQTDSAATLYATPNRAESTDIKTFAQLGMTGEASVLGTTTLYAGFDVARFAVGPITGARVHLKARYTPVVGGEASILVRSGSTVLATRRLDESGVLDLTGDIPAESVTSNVGMALELRYVPDQECAPMNDRMTFALDPQSTVTVIPGVHNRGGFPVLPMAFTPDFDVAVDSPGHLRYAAQAINLMGQQSSETLRPRITTFDAAVGSGTGLLAVGGGTELADAAMPAPVLPGAPNTFGISGSPETDVDLSGPLGVVQVFTHNARTVLSITGTGDWALVDDTFNHIRGLPNRWASLTGDVVATGAAHQTVNLTVREGGALINEYPGDPWKWWAVLSSAVGVAVAIAAVVIVLMRRRRRAR</sequence>
<evidence type="ECO:0000313" key="3">
    <source>
        <dbReference type="EMBL" id="ABG06655.1"/>
    </source>
</evidence>
<dbReference type="Gene3D" id="2.60.120.260">
    <property type="entry name" value="Galactose-binding domain-like"/>
    <property type="match status" value="1"/>
</dbReference>
<evidence type="ECO:0000256" key="1">
    <source>
        <dbReference type="SAM" id="Phobius"/>
    </source>
</evidence>
<name>A0A5Q5BEU3_MYCSS</name>
<organism evidence="3">
    <name type="scientific">Mycobacterium sp. (strain MCS)</name>
    <dbReference type="NCBI Taxonomy" id="164756"/>
    <lineage>
        <taxon>Bacteria</taxon>
        <taxon>Bacillati</taxon>
        <taxon>Actinomycetota</taxon>
        <taxon>Actinomycetes</taxon>
        <taxon>Mycobacteriales</taxon>
        <taxon>Mycobacteriaceae</taxon>
        <taxon>Mycobacterium</taxon>
    </lineage>
</organism>
<feature type="chain" id="PRO_5024364948" description="Cellulose biosynthesis cyclic di-GMP-binding regulatory protein BcsB" evidence="2">
    <location>
        <begin position="29"/>
        <end position="640"/>
    </location>
</feature>
<dbReference type="AlphaFoldDB" id="A0A5Q5BEU3"/>